<evidence type="ECO:0000313" key="3">
    <source>
        <dbReference type="Proteomes" id="UP000243688"/>
    </source>
</evidence>
<sequence>MSLAACGGAPKSEESGASPAASPEKVELRVAWWGGEARHKLWNETLDKFQEKYPHITLKREYTDINAFFDKLNTQMAAGSAPDVMTMARKRSSDYVQRGQLLPLDDLIASKAIDVSDFSQPVLDSGKLNGKTYMISIGTIASATFYNADLFKRVGVSPPRFDWTWDEFVAKVIELQEALKKNGITDVWATGDYGGDEYEFRAFFLGRGKDLFSPDGKLGFDRQDLIDWLSLWDKLRKAGVTPPPEVQAEYPSEIPEQGMFARGKVAMLMRPSNQFNANQQAMKDEIDLVRVPAGTDRTKGQDLDGTHISIYAKTKHPKEAALLINYLLNDPDSAKILKIEYGPVGSRKMNDLIKPLLKPAEVKSLEFVQKVSDIARAPNLSPTGGAEIVKQIKLANEAVAFKKKSVEQAVDDFFKEAERILK</sequence>
<dbReference type="InterPro" id="IPR006059">
    <property type="entry name" value="SBP"/>
</dbReference>
<evidence type="ECO:0000256" key="1">
    <source>
        <dbReference type="SAM" id="MobiDB-lite"/>
    </source>
</evidence>
<accession>A0A2A6DXH1</accession>
<dbReference type="Proteomes" id="UP000243688">
    <property type="component" value="Unassembled WGS sequence"/>
</dbReference>
<gene>
    <name evidence="2" type="ORF">BLM47_10820</name>
</gene>
<evidence type="ECO:0000313" key="2">
    <source>
        <dbReference type="EMBL" id="PDO09768.1"/>
    </source>
</evidence>
<evidence type="ECO:0008006" key="4">
    <source>
        <dbReference type="Google" id="ProtNLM"/>
    </source>
</evidence>
<dbReference type="Pfam" id="PF01547">
    <property type="entry name" value="SBP_bac_1"/>
    <property type="match status" value="1"/>
</dbReference>
<comment type="caution">
    <text evidence="2">The sequence shown here is derived from an EMBL/GenBank/DDBJ whole genome shotgun (WGS) entry which is preliminary data.</text>
</comment>
<reference evidence="2 3" key="1">
    <citation type="submission" date="2016-12" db="EMBL/GenBank/DDBJ databases">
        <title>Candidatus Reconcilibacillus cellulovorans genome.</title>
        <authorList>
            <person name="Kolinko S."/>
            <person name="Wu Y.-W."/>
            <person name="Tachea F."/>
            <person name="Denzel E."/>
            <person name="Hiras J."/>
            <person name="Baecker N."/>
            <person name="Chan L.J."/>
            <person name="Eichorst S.A."/>
            <person name="Frey D."/>
            <person name="Adams P.D."/>
            <person name="Pray T."/>
            <person name="Tanjore D."/>
            <person name="Petzold C.J."/>
            <person name="Gladden J.M."/>
            <person name="Simmons B.A."/>
            <person name="Singer S.W."/>
        </authorList>
    </citation>
    <scope>NUCLEOTIDE SEQUENCE [LARGE SCALE GENOMIC DNA]</scope>
    <source>
        <strain evidence="2">JTherm</strain>
    </source>
</reference>
<protein>
    <recommendedName>
        <fullName evidence="4">ABC transporter substrate-binding protein</fullName>
    </recommendedName>
</protein>
<dbReference type="CDD" id="cd13585">
    <property type="entry name" value="PBP2_TMBP_like"/>
    <property type="match status" value="1"/>
</dbReference>
<dbReference type="Gene3D" id="3.40.190.10">
    <property type="entry name" value="Periplasmic binding protein-like II"/>
    <property type="match status" value="2"/>
</dbReference>
<dbReference type="AlphaFoldDB" id="A0A2A6DXH1"/>
<dbReference type="SUPFAM" id="SSF53850">
    <property type="entry name" value="Periplasmic binding protein-like II"/>
    <property type="match status" value="1"/>
</dbReference>
<dbReference type="EMBL" id="MOXJ01000028">
    <property type="protein sequence ID" value="PDO09768.1"/>
    <property type="molecule type" value="Genomic_DNA"/>
</dbReference>
<dbReference type="PANTHER" id="PTHR43649">
    <property type="entry name" value="ARABINOSE-BINDING PROTEIN-RELATED"/>
    <property type="match status" value="1"/>
</dbReference>
<dbReference type="PANTHER" id="PTHR43649:SF11">
    <property type="entry name" value="ABC TRANSPORTER SUBSTRATE-BINDING PROTEIN YESO-RELATED"/>
    <property type="match status" value="1"/>
</dbReference>
<proteinExistence type="predicted"/>
<dbReference type="InterPro" id="IPR050490">
    <property type="entry name" value="Bact_solute-bd_prot1"/>
</dbReference>
<feature type="region of interest" description="Disordered" evidence="1">
    <location>
        <begin position="1"/>
        <end position="22"/>
    </location>
</feature>
<organism evidence="2 3">
    <name type="scientific">Candidatus Reconcilbacillus cellulovorans</name>
    <dbReference type="NCBI Taxonomy" id="1906605"/>
    <lineage>
        <taxon>Bacteria</taxon>
        <taxon>Bacillati</taxon>
        <taxon>Bacillota</taxon>
        <taxon>Bacilli</taxon>
        <taxon>Bacillales</taxon>
        <taxon>Paenibacillaceae</taxon>
        <taxon>Candidatus Reconcilbacillus</taxon>
    </lineage>
</organism>
<name>A0A2A6DXH1_9BACL</name>